<evidence type="ECO:0000313" key="3">
    <source>
        <dbReference type="Proteomes" id="UP001500839"/>
    </source>
</evidence>
<evidence type="ECO:0008006" key="4">
    <source>
        <dbReference type="Google" id="ProtNLM"/>
    </source>
</evidence>
<proteinExistence type="predicted"/>
<accession>A0ABP9C8S9</accession>
<protein>
    <recommendedName>
        <fullName evidence="4">DUF3592 domain-containing protein</fullName>
    </recommendedName>
</protein>
<feature type="transmembrane region" description="Helical" evidence="1">
    <location>
        <begin position="116"/>
        <end position="141"/>
    </location>
</feature>
<evidence type="ECO:0000256" key="1">
    <source>
        <dbReference type="SAM" id="Phobius"/>
    </source>
</evidence>
<comment type="caution">
    <text evidence="2">The sequence shown here is derived from an EMBL/GenBank/DDBJ whole genome shotgun (WGS) entry which is preliminary data.</text>
</comment>
<name>A0ABP9C8S9_9ACTN</name>
<dbReference type="Proteomes" id="UP001500839">
    <property type="component" value="Unassembled WGS sequence"/>
</dbReference>
<dbReference type="EMBL" id="BAABKQ010000001">
    <property type="protein sequence ID" value="GAA4806725.1"/>
    <property type="molecule type" value="Genomic_DNA"/>
</dbReference>
<organism evidence="2 3">
    <name type="scientific">Tomitella cavernea</name>
    <dbReference type="NCBI Taxonomy" id="1387982"/>
    <lineage>
        <taxon>Bacteria</taxon>
        <taxon>Bacillati</taxon>
        <taxon>Actinomycetota</taxon>
        <taxon>Actinomycetes</taxon>
        <taxon>Mycobacteriales</taxon>
        <taxon>Tomitella</taxon>
    </lineage>
</organism>
<evidence type="ECO:0000313" key="2">
    <source>
        <dbReference type="EMBL" id="GAA4806725.1"/>
    </source>
</evidence>
<keyword evidence="3" id="KW-1185">Reference proteome</keyword>
<feature type="transmembrane region" description="Helical" evidence="1">
    <location>
        <begin position="21"/>
        <end position="42"/>
    </location>
</feature>
<keyword evidence="1" id="KW-0472">Membrane</keyword>
<keyword evidence="1" id="KW-0812">Transmembrane</keyword>
<gene>
    <name evidence="2" type="ORF">GCM10023353_07430</name>
</gene>
<sequence>MTGPVAPAMRLPKVTHRVGRRIVIGIATVVTVLGIVLLLACWRTDRAIEADMGTASAEVLSAGHLRSSISFATPDGVTHNPPTGVLYPTGLTQGQFIEVEYDRGDPDIVRVKGRDAAVAVVPVGSVLLGTWIAAGAALLVLRLRSRRRTQVASHG</sequence>
<reference evidence="3" key="1">
    <citation type="journal article" date="2019" name="Int. J. Syst. Evol. Microbiol.">
        <title>The Global Catalogue of Microorganisms (GCM) 10K type strain sequencing project: providing services to taxonomists for standard genome sequencing and annotation.</title>
        <authorList>
            <consortium name="The Broad Institute Genomics Platform"/>
            <consortium name="The Broad Institute Genome Sequencing Center for Infectious Disease"/>
            <person name="Wu L."/>
            <person name="Ma J."/>
        </authorList>
    </citation>
    <scope>NUCLEOTIDE SEQUENCE [LARGE SCALE GENOMIC DNA]</scope>
    <source>
        <strain evidence="3">JCM 18542</strain>
    </source>
</reference>
<keyword evidence="1" id="KW-1133">Transmembrane helix</keyword>